<keyword evidence="1" id="KW-0732">Signal</keyword>
<evidence type="ECO:0000256" key="1">
    <source>
        <dbReference type="SAM" id="SignalP"/>
    </source>
</evidence>
<keyword evidence="3" id="KW-1185">Reference proteome</keyword>
<dbReference type="RefSeq" id="WP_139225016.1">
    <property type="nucleotide sequence ID" value="NZ_FOVF01000023.1"/>
</dbReference>
<dbReference type="AlphaFoldDB" id="A0A1I4Z8W6"/>
<evidence type="ECO:0000313" key="2">
    <source>
        <dbReference type="EMBL" id="SFN46399.1"/>
    </source>
</evidence>
<evidence type="ECO:0008006" key="4">
    <source>
        <dbReference type="Google" id="ProtNLM"/>
    </source>
</evidence>
<name>A0A1I4Z8W6_9GAMM</name>
<organism evidence="2 3">
    <name type="scientific">Dokdonella immobilis</name>
    <dbReference type="NCBI Taxonomy" id="578942"/>
    <lineage>
        <taxon>Bacteria</taxon>
        <taxon>Pseudomonadati</taxon>
        <taxon>Pseudomonadota</taxon>
        <taxon>Gammaproteobacteria</taxon>
        <taxon>Lysobacterales</taxon>
        <taxon>Rhodanobacteraceae</taxon>
        <taxon>Dokdonella</taxon>
    </lineage>
</organism>
<accession>A0A1I4Z8W6</accession>
<proteinExistence type="predicted"/>
<feature type="chain" id="PRO_5011699397" description="Outer membrane lipoprotein-sorting protein" evidence="1">
    <location>
        <begin position="27"/>
        <end position="201"/>
    </location>
</feature>
<dbReference type="Proteomes" id="UP000198575">
    <property type="component" value="Unassembled WGS sequence"/>
</dbReference>
<dbReference type="OrthoDB" id="5957772at2"/>
<evidence type="ECO:0000313" key="3">
    <source>
        <dbReference type="Proteomes" id="UP000198575"/>
    </source>
</evidence>
<reference evidence="2 3" key="1">
    <citation type="submission" date="2016-10" db="EMBL/GenBank/DDBJ databases">
        <authorList>
            <person name="de Groot N.N."/>
        </authorList>
    </citation>
    <scope>NUCLEOTIDE SEQUENCE [LARGE SCALE GENOMIC DNA]</scope>
    <source>
        <strain evidence="2 3">CGMCC 1.7659</strain>
    </source>
</reference>
<sequence length="201" mass="21870">MPRIVLMLFAVLVASVICSNSSPALAAGDASSALFDAYAKMIDSRCVAETVSSDAKGRENRSKVEFDTINRIRVTTDQASFIVLPEGTWMRTGGGEWMKPPIDMSAMFKRLVPSTLEEIRAGTRNIRDEGMQTVEGQNLRAVSYDVDTQVMGISVSSHNTVFIDASGRIVRSVSDGEAMGQKTHSVQKIRYDDSISISAPD</sequence>
<dbReference type="Gene3D" id="2.50.20.20">
    <property type="match status" value="1"/>
</dbReference>
<dbReference type="EMBL" id="FOVF01000023">
    <property type="protein sequence ID" value="SFN46399.1"/>
    <property type="molecule type" value="Genomic_DNA"/>
</dbReference>
<gene>
    <name evidence="2" type="ORF">SAMN05216289_12357</name>
</gene>
<protein>
    <recommendedName>
        <fullName evidence="4">Outer membrane lipoprotein-sorting protein</fullName>
    </recommendedName>
</protein>
<feature type="signal peptide" evidence="1">
    <location>
        <begin position="1"/>
        <end position="26"/>
    </location>
</feature>